<accession>A0AAP2E3H3</accession>
<feature type="domain" description="RNA polymerase sigma-70 region 2" evidence="5">
    <location>
        <begin position="30"/>
        <end position="95"/>
    </location>
</feature>
<dbReference type="GO" id="GO:0016987">
    <property type="term" value="F:sigma factor activity"/>
    <property type="evidence" value="ECO:0007669"/>
    <property type="project" value="UniProtKB-KW"/>
</dbReference>
<dbReference type="NCBIfam" id="TIGR02985">
    <property type="entry name" value="Sig70_bacteroi1"/>
    <property type="match status" value="1"/>
</dbReference>
<dbReference type="Gene3D" id="1.10.10.10">
    <property type="entry name" value="Winged helix-like DNA-binding domain superfamily/Winged helix DNA-binding domain"/>
    <property type="match status" value="1"/>
</dbReference>
<dbReference type="Proteomes" id="UP001319080">
    <property type="component" value="Unassembled WGS sequence"/>
</dbReference>
<dbReference type="RefSeq" id="WP_254086940.1">
    <property type="nucleotide sequence ID" value="NZ_JAHESE010000032.1"/>
</dbReference>
<dbReference type="Gene3D" id="1.10.1740.10">
    <property type="match status" value="1"/>
</dbReference>
<comment type="similarity">
    <text evidence="1">Belongs to the sigma-70 factor family. ECF subfamily.</text>
</comment>
<dbReference type="InterPro" id="IPR013324">
    <property type="entry name" value="RNA_pol_sigma_r3/r4-like"/>
</dbReference>
<dbReference type="PANTHER" id="PTHR43133:SF46">
    <property type="entry name" value="RNA POLYMERASE SIGMA-70 FACTOR ECF SUBFAMILY"/>
    <property type="match status" value="1"/>
</dbReference>
<reference evidence="7 8" key="1">
    <citation type="submission" date="2021-05" db="EMBL/GenBank/DDBJ databases">
        <title>A Polyphasic approach of four new species of the genus Ohtaekwangia: Ohtaekwangia histidinii sp. nov., Ohtaekwangia cretensis sp. nov., Ohtaekwangia indiensis sp. nov., Ohtaekwangia reichenbachii sp. nov. from diverse environment.</title>
        <authorList>
            <person name="Octaviana S."/>
        </authorList>
    </citation>
    <scope>NUCLEOTIDE SEQUENCE [LARGE SCALE GENOMIC DNA]</scope>
    <source>
        <strain evidence="7 8">PWU5</strain>
    </source>
</reference>
<dbReference type="InterPro" id="IPR013249">
    <property type="entry name" value="RNA_pol_sigma70_r4_t2"/>
</dbReference>
<dbReference type="NCBIfam" id="TIGR02937">
    <property type="entry name" value="sigma70-ECF"/>
    <property type="match status" value="1"/>
</dbReference>
<dbReference type="InterPro" id="IPR014284">
    <property type="entry name" value="RNA_pol_sigma-70_dom"/>
</dbReference>
<feature type="domain" description="RNA polymerase sigma factor 70 region 4 type 2" evidence="6">
    <location>
        <begin position="132"/>
        <end position="179"/>
    </location>
</feature>
<keyword evidence="4" id="KW-0804">Transcription</keyword>
<proteinExistence type="inferred from homology"/>
<sequence length="196" mass="22901">MALHQDYGELTDENLLDLLKQGQEGAFDCLYIRFRSKLIAAAYNRIQSRAVAEELVQEVFTDLWYKRASLVITRSVASYLFTAVKYEVLDHIRSLKVKHGYLQQLARFEDRVTDMTREQLDAEELDYHLNKSINALPDKCREVFKLSRFEHYTIQEIADKLNISPDTAKYHISHALKELRISLKDLYILAAVLFLE</sequence>
<organism evidence="7 8">
    <name type="scientific">Dawidia cretensis</name>
    <dbReference type="NCBI Taxonomy" id="2782350"/>
    <lineage>
        <taxon>Bacteria</taxon>
        <taxon>Pseudomonadati</taxon>
        <taxon>Bacteroidota</taxon>
        <taxon>Cytophagia</taxon>
        <taxon>Cytophagales</taxon>
        <taxon>Chryseotaleaceae</taxon>
        <taxon>Dawidia</taxon>
    </lineage>
</organism>
<gene>
    <name evidence="7" type="ORF">KK062_24185</name>
</gene>
<dbReference type="EMBL" id="JAHESE010000032">
    <property type="protein sequence ID" value="MBT1711363.1"/>
    <property type="molecule type" value="Genomic_DNA"/>
</dbReference>
<dbReference type="InterPro" id="IPR007627">
    <property type="entry name" value="RNA_pol_sigma70_r2"/>
</dbReference>
<evidence type="ECO:0000256" key="3">
    <source>
        <dbReference type="ARBA" id="ARBA00023082"/>
    </source>
</evidence>
<dbReference type="InterPro" id="IPR039425">
    <property type="entry name" value="RNA_pol_sigma-70-like"/>
</dbReference>
<keyword evidence="3" id="KW-0731">Sigma factor</keyword>
<dbReference type="GO" id="GO:0006352">
    <property type="term" value="P:DNA-templated transcription initiation"/>
    <property type="evidence" value="ECO:0007669"/>
    <property type="project" value="InterPro"/>
</dbReference>
<keyword evidence="8" id="KW-1185">Reference proteome</keyword>
<evidence type="ECO:0000259" key="6">
    <source>
        <dbReference type="Pfam" id="PF08281"/>
    </source>
</evidence>
<evidence type="ECO:0000256" key="1">
    <source>
        <dbReference type="ARBA" id="ARBA00010641"/>
    </source>
</evidence>
<evidence type="ECO:0000256" key="4">
    <source>
        <dbReference type="ARBA" id="ARBA00023163"/>
    </source>
</evidence>
<evidence type="ECO:0000313" key="8">
    <source>
        <dbReference type="Proteomes" id="UP001319080"/>
    </source>
</evidence>
<dbReference type="SUPFAM" id="SSF88659">
    <property type="entry name" value="Sigma3 and sigma4 domains of RNA polymerase sigma factors"/>
    <property type="match status" value="1"/>
</dbReference>
<dbReference type="InterPro" id="IPR014327">
    <property type="entry name" value="RNA_pol_sigma70_bacteroid"/>
</dbReference>
<dbReference type="SUPFAM" id="SSF88946">
    <property type="entry name" value="Sigma2 domain of RNA polymerase sigma factors"/>
    <property type="match status" value="1"/>
</dbReference>
<dbReference type="GO" id="GO:0003677">
    <property type="term" value="F:DNA binding"/>
    <property type="evidence" value="ECO:0007669"/>
    <property type="project" value="InterPro"/>
</dbReference>
<evidence type="ECO:0000313" key="7">
    <source>
        <dbReference type="EMBL" id="MBT1711363.1"/>
    </source>
</evidence>
<dbReference type="InterPro" id="IPR036388">
    <property type="entry name" value="WH-like_DNA-bd_sf"/>
</dbReference>
<evidence type="ECO:0000259" key="5">
    <source>
        <dbReference type="Pfam" id="PF04542"/>
    </source>
</evidence>
<comment type="caution">
    <text evidence="7">The sequence shown here is derived from an EMBL/GenBank/DDBJ whole genome shotgun (WGS) entry which is preliminary data.</text>
</comment>
<dbReference type="Pfam" id="PF04542">
    <property type="entry name" value="Sigma70_r2"/>
    <property type="match status" value="1"/>
</dbReference>
<keyword evidence="2" id="KW-0805">Transcription regulation</keyword>
<dbReference type="PANTHER" id="PTHR43133">
    <property type="entry name" value="RNA POLYMERASE ECF-TYPE SIGMA FACTO"/>
    <property type="match status" value="1"/>
</dbReference>
<protein>
    <submittedName>
        <fullName evidence="7">RNA polymerase sigma-70 factor</fullName>
    </submittedName>
</protein>
<name>A0AAP2E3H3_9BACT</name>
<dbReference type="AlphaFoldDB" id="A0AAP2E3H3"/>
<evidence type="ECO:0000256" key="2">
    <source>
        <dbReference type="ARBA" id="ARBA00023015"/>
    </source>
</evidence>
<dbReference type="InterPro" id="IPR013325">
    <property type="entry name" value="RNA_pol_sigma_r2"/>
</dbReference>
<dbReference type="Pfam" id="PF08281">
    <property type="entry name" value="Sigma70_r4_2"/>
    <property type="match status" value="1"/>
</dbReference>